<dbReference type="Proteomes" id="UP000015350">
    <property type="component" value="Unassembled WGS sequence"/>
</dbReference>
<dbReference type="EMBL" id="AQPH01000112">
    <property type="protein sequence ID" value="EPY00302.1"/>
    <property type="molecule type" value="Genomic_DNA"/>
</dbReference>
<keyword evidence="1" id="KW-0472">Membrane</keyword>
<feature type="transmembrane region" description="Helical" evidence="1">
    <location>
        <begin position="86"/>
        <end position="105"/>
    </location>
</feature>
<keyword evidence="1" id="KW-1133">Transmembrane helix</keyword>
<organism evidence="2 3">
    <name type="scientific">Magnetospirillum fulvum MGU-K5</name>
    <dbReference type="NCBI Taxonomy" id="1316936"/>
    <lineage>
        <taxon>Bacteria</taxon>
        <taxon>Pseudomonadati</taxon>
        <taxon>Pseudomonadota</taxon>
        <taxon>Alphaproteobacteria</taxon>
        <taxon>Rhodospirillales</taxon>
        <taxon>Rhodospirillaceae</taxon>
        <taxon>Magnetospirillum</taxon>
    </lineage>
</organism>
<comment type="caution">
    <text evidence="2">The sequence shown here is derived from an EMBL/GenBank/DDBJ whole genome shotgun (WGS) entry which is preliminary data.</text>
</comment>
<evidence type="ECO:0000256" key="1">
    <source>
        <dbReference type="SAM" id="Phobius"/>
    </source>
</evidence>
<sequence>MAMAKVVSGLAQGTKLVAKGTRLAALFLIKLSRLLVRLTGRFGLAFAHSSNETKTTTLTALLCAVGGVVLSPLVEISVAGSAVPSALVLGLLGLVVGSLVGYSAVKKVRDGGKAGS</sequence>
<name>S9S2W7_MAGFU</name>
<reference evidence="2 3" key="1">
    <citation type="submission" date="2013-04" db="EMBL/GenBank/DDBJ databases">
        <authorList>
            <person name="Kuznetsov B."/>
            <person name="Ivanovsky R."/>
        </authorList>
    </citation>
    <scope>NUCLEOTIDE SEQUENCE [LARGE SCALE GENOMIC DNA]</scope>
    <source>
        <strain evidence="2 3">MGU-K5</strain>
    </source>
</reference>
<keyword evidence="1" id="KW-0812">Transmembrane</keyword>
<gene>
    <name evidence="2" type="ORF">K678_16820</name>
</gene>
<dbReference type="STRING" id="1316936.K678_16820"/>
<evidence type="ECO:0000313" key="2">
    <source>
        <dbReference type="EMBL" id="EPY00302.1"/>
    </source>
</evidence>
<proteinExistence type="predicted"/>
<feature type="transmembrane region" description="Helical" evidence="1">
    <location>
        <begin position="57"/>
        <end position="74"/>
    </location>
</feature>
<dbReference type="AlphaFoldDB" id="S9S2W7"/>
<protein>
    <submittedName>
        <fullName evidence="2">Uncharacterized protein</fullName>
    </submittedName>
</protein>
<evidence type="ECO:0000313" key="3">
    <source>
        <dbReference type="Proteomes" id="UP000015350"/>
    </source>
</evidence>
<accession>S9S2W7</accession>